<dbReference type="EMBL" id="RWKW01000015">
    <property type="protein sequence ID" value="RST87568.1"/>
    <property type="molecule type" value="Genomic_DNA"/>
</dbReference>
<comment type="pathway">
    <text evidence="1">Lipid metabolism.</text>
</comment>
<dbReference type="PANTHER" id="PTHR10434:SF64">
    <property type="entry name" value="1-ACYL-SN-GLYCEROL-3-PHOSPHATE ACYLTRANSFERASE-RELATED"/>
    <property type="match status" value="1"/>
</dbReference>
<evidence type="ECO:0000256" key="5">
    <source>
        <dbReference type="ARBA" id="ARBA00023315"/>
    </source>
</evidence>
<keyword evidence="2" id="KW-0444">Lipid biosynthesis</keyword>
<dbReference type="PANTHER" id="PTHR10434">
    <property type="entry name" value="1-ACYL-SN-GLYCEROL-3-PHOSPHATE ACYLTRANSFERASE"/>
    <property type="match status" value="1"/>
</dbReference>
<dbReference type="SMART" id="SM00563">
    <property type="entry name" value="PlsC"/>
    <property type="match status" value="1"/>
</dbReference>
<accession>A0A429Z1N5</accession>
<evidence type="ECO:0000313" key="9">
    <source>
        <dbReference type="Proteomes" id="UP000278398"/>
    </source>
</evidence>
<comment type="caution">
    <text evidence="8">The sequence shown here is derived from an EMBL/GenBank/DDBJ whole genome shotgun (WGS) entry which is preliminary data.</text>
</comment>
<protein>
    <submittedName>
        <fullName evidence="8">1-acyl-sn-glycerol-3-phosphate acyltransferase</fullName>
    </submittedName>
</protein>
<evidence type="ECO:0000256" key="1">
    <source>
        <dbReference type="ARBA" id="ARBA00005189"/>
    </source>
</evidence>
<evidence type="ECO:0000256" key="3">
    <source>
        <dbReference type="ARBA" id="ARBA00022679"/>
    </source>
</evidence>
<keyword evidence="5 8" id="KW-0012">Acyltransferase</keyword>
<keyword evidence="4" id="KW-0443">Lipid metabolism</keyword>
<evidence type="ECO:0000256" key="4">
    <source>
        <dbReference type="ARBA" id="ARBA00023098"/>
    </source>
</evidence>
<feature type="compositionally biased region" description="Basic and acidic residues" evidence="6">
    <location>
        <begin position="254"/>
        <end position="269"/>
    </location>
</feature>
<evidence type="ECO:0000313" key="8">
    <source>
        <dbReference type="EMBL" id="RST87568.1"/>
    </source>
</evidence>
<dbReference type="GO" id="GO:0003841">
    <property type="term" value="F:1-acylglycerol-3-phosphate O-acyltransferase activity"/>
    <property type="evidence" value="ECO:0007669"/>
    <property type="project" value="TreeGrafter"/>
</dbReference>
<feature type="domain" description="Phospholipid/glycerol acyltransferase" evidence="7">
    <location>
        <begin position="67"/>
        <end position="187"/>
    </location>
</feature>
<dbReference type="SUPFAM" id="SSF69593">
    <property type="entry name" value="Glycerol-3-phosphate (1)-acyltransferase"/>
    <property type="match status" value="1"/>
</dbReference>
<dbReference type="Proteomes" id="UP000278398">
    <property type="component" value="Unassembled WGS sequence"/>
</dbReference>
<organism evidence="8 9">
    <name type="scientific">Aquibium carbonis</name>
    <dbReference type="NCBI Taxonomy" id="2495581"/>
    <lineage>
        <taxon>Bacteria</taxon>
        <taxon>Pseudomonadati</taxon>
        <taxon>Pseudomonadota</taxon>
        <taxon>Alphaproteobacteria</taxon>
        <taxon>Hyphomicrobiales</taxon>
        <taxon>Phyllobacteriaceae</taxon>
        <taxon>Aquibium</taxon>
    </lineage>
</organism>
<dbReference type="RefSeq" id="WP_126698350.1">
    <property type="nucleotide sequence ID" value="NZ_RWKW01000015.1"/>
</dbReference>
<evidence type="ECO:0000256" key="2">
    <source>
        <dbReference type="ARBA" id="ARBA00022516"/>
    </source>
</evidence>
<evidence type="ECO:0000256" key="6">
    <source>
        <dbReference type="SAM" id="MobiDB-lite"/>
    </source>
</evidence>
<keyword evidence="9" id="KW-1185">Reference proteome</keyword>
<proteinExistence type="predicted"/>
<name>A0A429Z1N5_9HYPH</name>
<gene>
    <name evidence="8" type="ORF">EJC49_04910</name>
</gene>
<dbReference type="GO" id="GO:0006654">
    <property type="term" value="P:phosphatidic acid biosynthetic process"/>
    <property type="evidence" value="ECO:0007669"/>
    <property type="project" value="TreeGrafter"/>
</dbReference>
<evidence type="ECO:0000259" key="7">
    <source>
        <dbReference type="SMART" id="SM00563"/>
    </source>
</evidence>
<keyword evidence="3 8" id="KW-0808">Transferase</keyword>
<dbReference type="CDD" id="cd07989">
    <property type="entry name" value="LPLAT_AGPAT-like"/>
    <property type="match status" value="1"/>
</dbReference>
<sequence>MIGRVRIAVTLALVVAVTPVAILLQMGVLRSRIAHPNTLPRLWHGFALRLLGIRVHVEGAPASGRPLLIVANHVSWSDICVLGSLGPYSFVAKSDMARWPVFGTLARLQRSVFVERERTRASQLQARELGERLGAGEALVLFAEGTTCDGNAVGPFKSTLFGAAQAALASQAGLETVHIQPVSIAYTRLHGMPMGRFHRTHAAWIGDMDLVPHVGALLSEGGMDVEVRFGDPIPFTRSSNRKEIARLTEAEVRRNMSRSLREPRAHEAAPGRVPPRAR</sequence>
<dbReference type="InterPro" id="IPR002123">
    <property type="entry name" value="Plipid/glycerol_acylTrfase"/>
</dbReference>
<dbReference type="Pfam" id="PF01553">
    <property type="entry name" value="Acyltransferase"/>
    <property type="match status" value="1"/>
</dbReference>
<dbReference type="AlphaFoldDB" id="A0A429Z1N5"/>
<dbReference type="OrthoDB" id="9806880at2"/>
<reference evidence="8 9" key="1">
    <citation type="submission" date="2018-12" db="EMBL/GenBank/DDBJ databases">
        <title>Mesorhizobium carbonis sp. nov., isolated from coal mine water.</title>
        <authorList>
            <person name="Xin W."/>
            <person name="Xu Z."/>
            <person name="Xiang F."/>
            <person name="Zhang J."/>
            <person name="Xi L."/>
            <person name="Liu J."/>
        </authorList>
    </citation>
    <scope>NUCLEOTIDE SEQUENCE [LARGE SCALE GENOMIC DNA]</scope>
    <source>
        <strain evidence="8 9">B2.3</strain>
    </source>
</reference>
<feature type="region of interest" description="Disordered" evidence="6">
    <location>
        <begin position="254"/>
        <end position="278"/>
    </location>
</feature>